<sequence length="311" mass="34890">MSSATTCVLKHIAFARPSAKTTQSACRQMLRPPCAPKLTLRASTYRLRPAQRRLVVEAKKSKMPEVLVEGMPPEAKINKSLRTLFTMVAVRIILDQMVGSRHRQPIYVDFVAFLDEHPIRDGAEWLKILMKHEQPRMRMLALRIIEVRKAFAEEEFDWKRAEEIGIESIKEDTLSFQRKLLEDTFDDGMFGSFDESSEEEEAEESLEATAMAEEDAAAADAAAQKAEQEAKEEAIVATGAKTAARKAEAEAEAEAETEAETETKAEAKEEFESTLASDDDSSLENELKKYGSMSSEKAEEENEEEDSAKEE</sequence>
<dbReference type="InterPro" id="IPR038052">
    <property type="entry name" value="Chaperonin_RbcX_sf"/>
</dbReference>
<dbReference type="EMBL" id="HBFA01007235">
    <property type="protein sequence ID" value="CAD8655075.1"/>
    <property type="molecule type" value="Transcribed_RNA"/>
</dbReference>
<proteinExistence type="predicted"/>
<evidence type="ECO:0000256" key="2">
    <source>
        <dbReference type="ARBA" id="ARBA00023186"/>
    </source>
</evidence>
<dbReference type="Pfam" id="PF02341">
    <property type="entry name" value="RbcX"/>
    <property type="match status" value="1"/>
</dbReference>
<dbReference type="InterPro" id="IPR003435">
    <property type="entry name" value="Chaperonin_RcbX"/>
</dbReference>
<keyword evidence="2" id="KW-0143">Chaperone</keyword>
<dbReference type="GO" id="GO:0015977">
    <property type="term" value="P:carbon fixation"/>
    <property type="evidence" value="ECO:0007669"/>
    <property type="project" value="UniProtKB-KW"/>
</dbReference>
<accession>A0A7S0N288</accession>
<reference evidence="5" key="1">
    <citation type="submission" date="2021-01" db="EMBL/GenBank/DDBJ databases">
        <authorList>
            <person name="Corre E."/>
            <person name="Pelletier E."/>
            <person name="Niang G."/>
            <person name="Scheremetjew M."/>
            <person name="Finn R."/>
            <person name="Kale V."/>
            <person name="Holt S."/>
            <person name="Cochrane G."/>
            <person name="Meng A."/>
            <person name="Brown T."/>
            <person name="Cohen L."/>
        </authorList>
    </citation>
    <scope>NUCLEOTIDE SEQUENCE</scope>
    <source>
        <strain evidence="5">CCMP722</strain>
    </source>
</reference>
<feature type="compositionally biased region" description="Acidic residues" evidence="4">
    <location>
        <begin position="298"/>
        <end position="311"/>
    </location>
</feature>
<protein>
    <submittedName>
        <fullName evidence="5">Uncharacterized protein</fullName>
    </submittedName>
</protein>
<dbReference type="GO" id="GO:0110102">
    <property type="term" value="P:ribulose bisphosphate carboxylase complex assembly"/>
    <property type="evidence" value="ECO:0007669"/>
    <property type="project" value="InterPro"/>
</dbReference>
<evidence type="ECO:0000256" key="1">
    <source>
        <dbReference type="ARBA" id="ARBA00022531"/>
    </source>
</evidence>
<gene>
    <name evidence="5" type="ORF">POBO1169_LOCUS3763</name>
</gene>
<evidence type="ECO:0000256" key="3">
    <source>
        <dbReference type="ARBA" id="ARBA00023300"/>
    </source>
</evidence>
<dbReference type="AlphaFoldDB" id="A0A7S0N288"/>
<feature type="region of interest" description="Disordered" evidence="4">
    <location>
        <begin position="219"/>
        <end position="311"/>
    </location>
</feature>
<organism evidence="5">
    <name type="scientific">Pyramimonas obovata</name>
    <dbReference type="NCBI Taxonomy" id="1411642"/>
    <lineage>
        <taxon>Eukaryota</taxon>
        <taxon>Viridiplantae</taxon>
        <taxon>Chlorophyta</taxon>
        <taxon>Pyramimonadophyceae</taxon>
        <taxon>Pyramimonadales</taxon>
        <taxon>Pyramimonadaceae</taxon>
        <taxon>Pyramimonas</taxon>
        <taxon>Pyramimonas incertae sedis</taxon>
    </lineage>
</organism>
<evidence type="ECO:0000313" key="5">
    <source>
        <dbReference type="EMBL" id="CAD8655075.1"/>
    </source>
</evidence>
<evidence type="ECO:0000256" key="4">
    <source>
        <dbReference type="SAM" id="MobiDB-lite"/>
    </source>
</evidence>
<dbReference type="Gene3D" id="1.10.1200.210">
    <property type="entry name" value="Chaperonin-like RbcX"/>
    <property type="match status" value="1"/>
</dbReference>
<dbReference type="PANTHER" id="PTHR33791:SF1">
    <property type="entry name" value="RUBISCO CHAPERONE RBCX"/>
    <property type="match status" value="1"/>
</dbReference>
<feature type="compositionally biased region" description="Basic and acidic residues" evidence="4">
    <location>
        <begin position="261"/>
        <end position="271"/>
    </location>
</feature>
<dbReference type="SUPFAM" id="SSF158615">
    <property type="entry name" value="RbcX-like"/>
    <property type="match status" value="1"/>
</dbReference>
<feature type="compositionally biased region" description="Acidic residues" evidence="4">
    <location>
        <begin position="250"/>
        <end position="260"/>
    </location>
</feature>
<keyword evidence="3" id="KW-0120">Carbon dioxide fixation</keyword>
<dbReference type="GO" id="GO:0015979">
    <property type="term" value="P:photosynthesis"/>
    <property type="evidence" value="ECO:0007669"/>
    <property type="project" value="UniProtKB-KW"/>
</dbReference>
<dbReference type="PANTHER" id="PTHR33791">
    <property type="entry name" value="CHAPERONIN-LIKE RBCX PROTEIN 1, CHLOROPLASTIC"/>
    <property type="match status" value="1"/>
</dbReference>
<keyword evidence="1" id="KW-0602">Photosynthesis</keyword>
<dbReference type="GO" id="GO:0044183">
    <property type="term" value="F:protein folding chaperone"/>
    <property type="evidence" value="ECO:0007669"/>
    <property type="project" value="InterPro"/>
</dbReference>
<name>A0A7S0N288_9CHLO</name>